<feature type="domain" description="Aldehyde ferredoxin oxidoreductase N-terminal" evidence="9">
    <location>
        <begin position="1"/>
        <end position="207"/>
    </location>
</feature>
<evidence type="ECO:0000256" key="3">
    <source>
        <dbReference type="ARBA" id="ARBA00022485"/>
    </source>
</evidence>
<keyword evidence="5" id="KW-0560">Oxidoreductase</keyword>
<comment type="cofactor">
    <cofactor evidence="1">
        <name>[4Fe-4S] cluster</name>
        <dbReference type="ChEBI" id="CHEBI:49883"/>
    </cofactor>
</comment>
<evidence type="ECO:0000256" key="1">
    <source>
        <dbReference type="ARBA" id="ARBA00001966"/>
    </source>
</evidence>
<dbReference type="InterPro" id="IPR051919">
    <property type="entry name" value="W-dependent_AOR"/>
</dbReference>
<keyword evidence="7" id="KW-0411">Iron-sulfur</keyword>
<dbReference type="PANTHER" id="PTHR30038:SF0">
    <property type="entry name" value="TUNGSTEN-CONTAINING ALDEHYDE FERREDOXIN OXIDOREDUCTASE"/>
    <property type="match status" value="1"/>
</dbReference>
<evidence type="ECO:0000256" key="8">
    <source>
        <dbReference type="ARBA" id="ARBA00049934"/>
    </source>
</evidence>
<evidence type="ECO:0000256" key="6">
    <source>
        <dbReference type="ARBA" id="ARBA00023004"/>
    </source>
</evidence>
<protein>
    <submittedName>
        <fullName evidence="10">Aldehyde ferredoxin oxidoreductase</fullName>
    </submittedName>
</protein>
<dbReference type="InterPro" id="IPR013983">
    <property type="entry name" value="Ald_Fedxn_OxRdtase_N"/>
</dbReference>
<keyword evidence="6" id="KW-0408">Iron</keyword>
<dbReference type="InterPro" id="IPR013985">
    <property type="entry name" value="Ald_Fedxn_OxRdtase_dom3"/>
</dbReference>
<dbReference type="InterPro" id="IPR036503">
    <property type="entry name" value="Ald_Fedxn_OxRdtase_N_sf"/>
</dbReference>
<evidence type="ECO:0000256" key="7">
    <source>
        <dbReference type="ARBA" id="ARBA00023014"/>
    </source>
</evidence>
<evidence type="ECO:0000256" key="2">
    <source>
        <dbReference type="ARBA" id="ARBA00011032"/>
    </source>
</evidence>
<dbReference type="RefSeq" id="WP_096920649.1">
    <property type="nucleotide sequence ID" value="NZ_CP029487.1"/>
</dbReference>
<comment type="cofactor">
    <cofactor evidence="8">
        <name>tungstopterin</name>
        <dbReference type="ChEBI" id="CHEBI:30402"/>
    </cofactor>
</comment>
<dbReference type="EMBL" id="CP029487">
    <property type="protein sequence ID" value="QCT71156.1"/>
    <property type="molecule type" value="Genomic_DNA"/>
</dbReference>
<gene>
    <name evidence="10" type="ORF">CPZ25_007390</name>
</gene>
<dbReference type="Gene3D" id="3.60.9.10">
    <property type="entry name" value="Aldehyde ferredoxin oxidoreductase, N-terminal domain"/>
    <property type="match status" value="1"/>
</dbReference>
<evidence type="ECO:0000256" key="4">
    <source>
        <dbReference type="ARBA" id="ARBA00022723"/>
    </source>
</evidence>
<dbReference type="KEGG" id="emt:CPZ25_007390"/>
<dbReference type="InterPro" id="IPR036021">
    <property type="entry name" value="Tungsten_al_ferr_oxy-like_C"/>
</dbReference>
<dbReference type="GO" id="GO:0051539">
    <property type="term" value="F:4 iron, 4 sulfur cluster binding"/>
    <property type="evidence" value="ECO:0007669"/>
    <property type="project" value="UniProtKB-KW"/>
</dbReference>
<dbReference type="PANTHER" id="PTHR30038">
    <property type="entry name" value="ALDEHYDE FERREDOXIN OXIDOREDUCTASE"/>
    <property type="match status" value="1"/>
</dbReference>
<keyword evidence="3" id="KW-0004">4Fe-4S</keyword>
<dbReference type="SMART" id="SM00790">
    <property type="entry name" value="AFOR_N"/>
    <property type="match status" value="1"/>
</dbReference>
<dbReference type="GO" id="GO:0046872">
    <property type="term" value="F:metal ion binding"/>
    <property type="evidence" value="ECO:0007669"/>
    <property type="project" value="UniProtKB-KW"/>
</dbReference>
<accession>A0A4V1GLW0</accession>
<evidence type="ECO:0000313" key="10">
    <source>
        <dbReference type="EMBL" id="QCT71156.1"/>
    </source>
</evidence>
<evidence type="ECO:0000313" key="11">
    <source>
        <dbReference type="Proteomes" id="UP000218387"/>
    </source>
</evidence>
<evidence type="ECO:0000259" key="9">
    <source>
        <dbReference type="SMART" id="SM00790"/>
    </source>
</evidence>
<dbReference type="SUPFAM" id="SSF48310">
    <property type="entry name" value="Aldehyde ferredoxin oxidoreductase, C-terminal domains"/>
    <property type="match status" value="1"/>
</dbReference>
<organism evidence="10 11">
    <name type="scientific">Eubacterium maltosivorans</name>
    <dbReference type="NCBI Taxonomy" id="2041044"/>
    <lineage>
        <taxon>Bacteria</taxon>
        <taxon>Bacillati</taxon>
        <taxon>Bacillota</taxon>
        <taxon>Clostridia</taxon>
        <taxon>Eubacteriales</taxon>
        <taxon>Eubacteriaceae</taxon>
        <taxon>Eubacterium</taxon>
    </lineage>
</organism>
<keyword evidence="11" id="KW-1185">Reference proteome</keyword>
<dbReference type="Pfam" id="PF01314">
    <property type="entry name" value="AFOR_C"/>
    <property type="match status" value="1"/>
</dbReference>
<dbReference type="Proteomes" id="UP000218387">
    <property type="component" value="Chromosome"/>
</dbReference>
<dbReference type="InterPro" id="IPR001203">
    <property type="entry name" value="OxRdtase_Ald_Fedxn_C"/>
</dbReference>
<dbReference type="Pfam" id="PF02730">
    <property type="entry name" value="AFOR_N"/>
    <property type="match status" value="1"/>
</dbReference>
<comment type="similarity">
    <text evidence="2">Belongs to the AOR/FOR family.</text>
</comment>
<dbReference type="SUPFAM" id="SSF56228">
    <property type="entry name" value="Aldehyde ferredoxin oxidoreductase, N-terminal domain"/>
    <property type="match status" value="1"/>
</dbReference>
<dbReference type="Gene3D" id="1.10.599.10">
    <property type="entry name" value="Aldehyde Ferredoxin Oxidoreductase Protein, subunit A, domain 3"/>
    <property type="match status" value="1"/>
</dbReference>
<keyword evidence="4" id="KW-0479">Metal-binding</keyword>
<sequence length="565" mass="60732">MWNKITLEMDTLSVNKLPLDEEYHFLGARSLVAEYLIRNVQPTCDALGPENRIIFCTTLFAGTPMTTAGRLSVGTKSPLTGGIKESSVGGWAATLMAGQGVKLIEVLGQSDGLYYLYIDPEGQVSLEDASHYQLMGNYAFSAAMRQKYGEKIAIMSIGQAGERQYKAASIQVTEFGEGYPSRAAGRGGVGAVMGSKGLKGIVIAKAIKTYKPEYVDEALFKKACGKINKMIASGASKDPFHNIGTISTIESTSKTGILPVQNFSGRLIADCRGVGAQTFLTNLAKRGGCNKKPCQPGCVVQCSNVYNDEKGDYLTSGFEYETVALFGPNCMITDLDMIARMDHLCDDMGIDTIEMGTGIAVCMEAGKLKWGDKAAAYALLEEVRDGTEFGMVLGNGCESAGKYLGCERIPVVKHQALAGYDPRNTKGTGVTYSTSPQGADHTAGLTMGRAFDDAGRAGQAYASNKLQSVLCFADSMMCLFAFSNCIPGVPHLAEMMEGLYGGSWKPADLLGLGVRCLLTEKKFNTLAGMTVADDRLPSFFYEERSRATGSQFDLIDEELDAIFEF</sequence>
<dbReference type="AlphaFoldDB" id="A0A4V1GLW0"/>
<name>A0A4V1GLW0_EUBML</name>
<reference evidence="10 11" key="1">
    <citation type="submission" date="2018-05" db="EMBL/GenBank/DDBJ databases">
        <title>Genome comparison of Eubacterium sp.</title>
        <authorList>
            <person name="Feng Y."/>
            <person name="Sanchez-Andrea I."/>
            <person name="Stams A.J.M."/>
            <person name="De Vos W.M."/>
        </authorList>
    </citation>
    <scope>NUCLEOTIDE SEQUENCE [LARGE SCALE GENOMIC DNA]</scope>
    <source>
        <strain evidence="10 11">YI</strain>
    </source>
</reference>
<dbReference type="GO" id="GO:0016625">
    <property type="term" value="F:oxidoreductase activity, acting on the aldehyde or oxo group of donors, iron-sulfur protein as acceptor"/>
    <property type="evidence" value="ECO:0007669"/>
    <property type="project" value="InterPro"/>
</dbReference>
<dbReference type="GO" id="GO:0009055">
    <property type="term" value="F:electron transfer activity"/>
    <property type="evidence" value="ECO:0007669"/>
    <property type="project" value="InterPro"/>
</dbReference>
<dbReference type="Gene3D" id="1.10.569.10">
    <property type="entry name" value="Aldehyde Ferredoxin Oxidoreductase Protein, subunit A, domain 2"/>
    <property type="match status" value="1"/>
</dbReference>
<proteinExistence type="inferred from homology"/>
<evidence type="ECO:0000256" key="5">
    <source>
        <dbReference type="ARBA" id="ARBA00023002"/>
    </source>
</evidence>
<dbReference type="InterPro" id="IPR013984">
    <property type="entry name" value="Ald_Fedxn_OxRdtase_dom2"/>
</dbReference>